<comment type="caution">
    <text evidence="1">The sequence shown here is derived from an EMBL/GenBank/DDBJ whole genome shotgun (WGS) entry which is preliminary data.</text>
</comment>
<dbReference type="AlphaFoldDB" id="A0A2J7YPC5"/>
<name>A0A2J7YPC5_STRMQ</name>
<protein>
    <submittedName>
        <fullName evidence="1">Uncharacterized protein</fullName>
    </submittedName>
</protein>
<dbReference type="EMBL" id="LJIW01000002">
    <property type="protein sequence ID" value="PNG89884.1"/>
    <property type="molecule type" value="Genomic_DNA"/>
</dbReference>
<evidence type="ECO:0000313" key="2">
    <source>
        <dbReference type="Proteomes" id="UP000236520"/>
    </source>
</evidence>
<proteinExistence type="predicted"/>
<evidence type="ECO:0000313" key="1">
    <source>
        <dbReference type="EMBL" id="PNG89884.1"/>
    </source>
</evidence>
<accession>A0A2J7YPC5</accession>
<reference evidence="1 2" key="1">
    <citation type="submission" date="2015-09" db="EMBL/GenBank/DDBJ databases">
        <title>Genome sequence, genome mining and natural product profiling of a biocontrol bacterium Streptomyces malaysiensis F913.</title>
        <authorList>
            <person name="Xu Y."/>
            <person name="Wei J."/>
            <person name="Xie J."/>
            <person name="Li T."/>
            <person name="Zhou Z."/>
        </authorList>
    </citation>
    <scope>NUCLEOTIDE SEQUENCE [LARGE SCALE GENOMIC DNA]</scope>
    <source>
        <strain evidence="1 2">F913</strain>
    </source>
</reference>
<organism evidence="1 2">
    <name type="scientific">Streptomyces malaysiensis</name>
    <dbReference type="NCBI Taxonomy" id="92644"/>
    <lineage>
        <taxon>Bacteria</taxon>
        <taxon>Bacillati</taxon>
        <taxon>Actinomycetota</taxon>
        <taxon>Actinomycetes</taxon>
        <taxon>Kitasatosporales</taxon>
        <taxon>Streptomycetaceae</taxon>
        <taxon>Streptomyces</taxon>
        <taxon>Streptomyces violaceusniger group</taxon>
    </lineage>
</organism>
<sequence>MYALYRELGHTVDLTDPRYYHLDTAPAVKCCTLGMRG</sequence>
<dbReference type="Proteomes" id="UP000236520">
    <property type="component" value="Unassembled WGS sequence"/>
</dbReference>
<gene>
    <name evidence="1" type="ORF">SMF913_25349</name>
</gene>
<keyword evidence="2" id="KW-1185">Reference proteome</keyword>